<dbReference type="AlphaFoldDB" id="A0A1C3P754"/>
<dbReference type="PANTHER" id="PTHR47691:SF3">
    <property type="entry name" value="HTH-TYPE TRANSCRIPTIONAL REGULATOR RV0890C-RELATED"/>
    <property type="match status" value="1"/>
</dbReference>
<dbReference type="InterPro" id="IPR058852">
    <property type="entry name" value="HTH_77"/>
</dbReference>
<evidence type="ECO:0000313" key="3">
    <source>
        <dbReference type="Proteomes" id="UP000199013"/>
    </source>
</evidence>
<organism evidence="2 3">
    <name type="scientific">Candidatus Protofrankia californiensis</name>
    <dbReference type="NCBI Taxonomy" id="1839754"/>
    <lineage>
        <taxon>Bacteria</taxon>
        <taxon>Bacillati</taxon>
        <taxon>Actinomycetota</taxon>
        <taxon>Actinomycetes</taxon>
        <taxon>Frankiales</taxon>
        <taxon>Frankiaceae</taxon>
        <taxon>Protofrankia</taxon>
    </lineage>
</organism>
<dbReference type="SUPFAM" id="SSF52540">
    <property type="entry name" value="P-loop containing nucleoside triphosphate hydrolases"/>
    <property type="match status" value="1"/>
</dbReference>
<dbReference type="Proteomes" id="UP000199013">
    <property type="component" value="Unassembled WGS sequence"/>
</dbReference>
<dbReference type="Pfam" id="PF25872">
    <property type="entry name" value="HTH_77"/>
    <property type="match status" value="1"/>
</dbReference>
<dbReference type="PANTHER" id="PTHR47691">
    <property type="entry name" value="REGULATOR-RELATED"/>
    <property type="match status" value="1"/>
</dbReference>
<gene>
    <name evidence="2" type="ORF">FDG2_4639</name>
</gene>
<name>A0A1C3P754_9ACTN</name>
<reference evidence="3" key="1">
    <citation type="submission" date="2016-02" db="EMBL/GenBank/DDBJ databases">
        <authorList>
            <person name="Wibberg D."/>
        </authorList>
    </citation>
    <scope>NUCLEOTIDE SEQUENCE [LARGE SCALE GENOMIC DNA]</scope>
</reference>
<feature type="domain" description="Winged helix-turn-helix" evidence="1">
    <location>
        <begin position="211"/>
        <end position="284"/>
    </location>
</feature>
<protein>
    <submittedName>
        <fullName evidence="2">SARP family transcriptional regulator</fullName>
    </submittedName>
</protein>
<proteinExistence type="predicted"/>
<evidence type="ECO:0000313" key="2">
    <source>
        <dbReference type="EMBL" id="SBW25663.1"/>
    </source>
</evidence>
<dbReference type="EMBL" id="FLUV01001936">
    <property type="protein sequence ID" value="SBW25663.1"/>
    <property type="molecule type" value="Genomic_DNA"/>
</dbReference>
<keyword evidence="3" id="KW-1185">Reference proteome</keyword>
<sequence length="345" mass="38236">MRKTRLAVHAAHRLRRHFDDGQLYVNLHGQQHSPVDPDDALARFLRALGVAESEIPLGLDARAELYRSLLADRRVLVMLDGAADESQIEPLLPGSGSCGVLITSRARLAALPCTRLHLKVLDFGSAIRMLARIVGDDRVSADPLAGRELVRLCGYLPLAVRVAGAKLVAHPHWKISGLVSRLVDERRRIAELRHGALDVRGSFDLSYQRIDPQARRLLRRLGLLGLSVFSSRVAEQLLETDRHTAEGTVDRLIDAQMLDIADTEPAGGMWFRLHELVRIYARDQAEIEEDSQEILRITALGRDCTARLAVDVPVQAGAAERQAGAAERWNTAWKNWEAEASVGSY</sequence>
<dbReference type="InterPro" id="IPR027417">
    <property type="entry name" value="P-loop_NTPase"/>
</dbReference>
<dbReference type="Gene3D" id="3.40.50.300">
    <property type="entry name" value="P-loop containing nucleotide triphosphate hydrolases"/>
    <property type="match status" value="1"/>
</dbReference>
<evidence type="ECO:0000259" key="1">
    <source>
        <dbReference type="Pfam" id="PF25872"/>
    </source>
</evidence>
<accession>A0A1C3P754</accession>
<dbReference type="GO" id="GO:0043531">
    <property type="term" value="F:ADP binding"/>
    <property type="evidence" value="ECO:0007669"/>
    <property type="project" value="InterPro"/>
</dbReference>